<evidence type="ECO:0000313" key="5">
    <source>
        <dbReference type="Proteomes" id="UP000033769"/>
    </source>
</evidence>
<dbReference type="SMART" id="SM01219">
    <property type="entry name" value="Frataxin_Cyay"/>
    <property type="match status" value="1"/>
</dbReference>
<dbReference type="InterPro" id="IPR036524">
    <property type="entry name" value="Frataxin/CyaY_sf"/>
</dbReference>
<name>A0A0F3M7B2_ORITS</name>
<sequence>MLERSFIVLASQAISQIADSIISQDLDGVIDVNFIDEMILYITISTKQFVITGHTFARQIWLVSPISGPHHFSYIDNKWLNRDKQDIWTLIQTEINQLTGFNIHLNASNE</sequence>
<dbReference type="PANTHER" id="PTHR16821:SF2">
    <property type="entry name" value="FRATAXIN, MITOCHONDRIAL"/>
    <property type="match status" value="1"/>
</dbReference>
<dbReference type="GO" id="GO:0051537">
    <property type="term" value="F:2 iron, 2 sulfur cluster binding"/>
    <property type="evidence" value="ECO:0007669"/>
    <property type="project" value="TreeGrafter"/>
</dbReference>
<dbReference type="GO" id="GO:0034986">
    <property type="term" value="F:iron chaperone activity"/>
    <property type="evidence" value="ECO:0007669"/>
    <property type="project" value="TreeGrafter"/>
</dbReference>
<dbReference type="NCBIfam" id="TIGR03421">
    <property type="entry name" value="FeS_CyaY"/>
    <property type="match status" value="1"/>
</dbReference>
<proteinExistence type="inferred from homology"/>
<dbReference type="EMBL" id="LS398551">
    <property type="protein sequence ID" value="SPR05276.1"/>
    <property type="molecule type" value="Genomic_DNA"/>
</dbReference>
<evidence type="ECO:0000313" key="6">
    <source>
        <dbReference type="Proteomes" id="UP000244959"/>
    </source>
</evidence>
<comment type="similarity">
    <text evidence="1">Belongs to the frataxin family.</text>
</comment>
<dbReference type="Proteomes" id="UP000033769">
    <property type="component" value="Unassembled WGS sequence"/>
</dbReference>
<dbReference type="GO" id="GO:0006879">
    <property type="term" value="P:intracellular iron ion homeostasis"/>
    <property type="evidence" value="ECO:0007669"/>
    <property type="project" value="TreeGrafter"/>
</dbReference>
<dbReference type="EMBL" id="LANO01000047">
    <property type="protein sequence ID" value="KJV51392.1"/>
    <property type="molecule type" value="Genomic_DNA"/>
</dbReference>
<dbReference type="GO" id="GO:0005737">
    <property type="term" value="C:cytoplasm"/>
    <property type="evidence" value="ECO:0007669"/>
    <property type="project" value="UniProtKB-ARBA"/>
</dbReference>
<evidence type="ECO:0000256" key="2">
    <source>
        <dbReference type="ARBA" id="ARBA00023004"/>
    </source>
</evidence>
<dbReference type="Pfam" id="PF01491">
    <property type="entry name" value="Frataxin_Cyay"/>
    <property type="match status" value="1"/>
</dbReference>
<dbReference type="GO" id="GO:0004322">
    <property type="term" value="F:ferroxidase activity"/>
    <property type="evidence" value="ECO:0007669"/>
    <property type="project" value="TreeGrafter"/>
</dbReference>
<dbReference type="AlphaFoldDB" id="A0A0F3M7B2"/>
<dbReference type="PANTHER" id="PTHR16821">
    <property type="entry name" value="FRATAXIN"/>
    <property type="match status" value="1"/>
</dbReference>
<dbReference type="PATRIC" id="fig|1359184.3.peg.2108"/>
<dbReference type="SUPFAM" id="SSF55387">
    <property type="entry name" value="Frataxin/Nqo15-like"/>
    <property type="match status" value="1"/>
</dbReference>
<organism evidence="3 5">
    <name type="scientific">Orientia tsutsugamushi str. Gilliam</name>
    <dbReference type="NCBI Taxonomy" id="1359184"/>
    <lineage>
        <taxon>Bacteria</taxon>
        <taxon>Pseudomonadati</taxon>
        <taxon>Pseudomonadota</taxon>
        <taxon>Alphaproteobacteria</taxon>
        <taxon>Rickettsiales</taxon>
        <taxon>Rickettsiaceae</taxon>
        <taxon>Rickettsieae</taxon>
        <taxon>Orientia</taxon>
    </lineage>
</organism>
<keyword evidence="2" id="KW-0408">Iron</keyword>
<evidence type="ECO:0000256" key="1">
    <source>
        <dbReference type="ARBA" id="ARBA00008183"/>
    </source>
</evidence>
<evidence type="ECO:0000313" key="3">
    <source>
        <dbReference type="EMBL" id="KJV51392.1"/>
    </source>
</evidence>
<reference evidence="4" key="3">
    <citation type="submission" date="2018-03" db="EMBL/GenBank/DDBJ databases">
        <authorList>
            <person name="Keele B.F."/>
        </authorList>
    </citation>
    <scope>NUCLEOTIDE SEQUENCE [LARGE SCALE GENOMIC DNA]</scope>
    <source>
        <strain evidence="4">Gilliam</strain>
    </source>
</reference>
<gene>
    <name evidence="3" type="primary">cyaY</name>
    <name evidence="4" type="ORF">GILLIAM_00937</name>
    <name evidence="3" type="ORF">OTSGILL_2305</name>
</gene>
<reference evidence="6" key="2">
    <citation type="submission" date="2018-03" db="EMBL/GenBank/DDBJ databases">
        <authorList>
            <person name="Batty M. E."/>
            <person name="Batty M E."/>
        </authorList>
    </citation>
    <scope>NUCLEOTIDE SEQUENCE [LARGE SCALE GENOMIC DNA]</scope>
    <source>
        <strain evidence="6">Gilliam</strain>
    </source>
</reference>
<protein>
    <submittedName>
        <fullName evidence="3">Iron donor protein CyaY</fullName>
    </submittedName>
</protein>
<keyword evidence="6" id="KW-1185">Reference proteome</keyword>
<dbReference type="GO" id="GO:0008198">
    <property type="term" value="F:ferrous iron binding"/>
    <property type="evidence" value="ECO:0007669"/>
    <property type="project" value="TreeGrafter"/>
</dbReference>
<dbReference type="Gene3D" id="3.30.920.10">
    <property type="entry name" value="Frataxin/CyaY"/>
    <property type="match status" value="1"/>
</dbReference>
<dbReference type="GO" id="GO:0008199">
    <property type="term" value="F:ferric iron binding"/>
    <property type="evidence" value="ECO:0007669"/>
    <property type="project" value="InterPro"/>
</dbReference>
<evidence type="ECO:0000313" key="4">
    <source>
        <dbReference type="EMBL" id="SPR05276.1"/>
    </source>
</evidence>
<dbReference type="GO" id="GO:0016226">
    <property type="term" value="P:iron-sulfur cluster assembly"/>
    <property type="evidence" value="ECO:0007669"/>
    <property type="project" value="InterPro"/>
</dbReference>
<reference evidence="3 5" key="1">
    <citation type="submission" date="2015-02" db="EMBL/GenBank/DDBJ databases">
        <title>Genome Sequencing of Rickettsiales.</title>
        <authorList>
            <person name="Daugherty S.C."/>
            <person name="Su Q."/>
            <person name="Abolude K."/>
            <person name="Beier-Sexton M."/>
            <person name="Carlyon J.A."/>
            <person name="Carter R."/>
            <person name="Day N.P."/>
            <person name="Dumler S.J."/>
            <person name="Dyachenko V."/>
            <person name="Godinez A."/>
            <person name="Kurtti T.J."/>
            <person name="Lichay M."/>
            <person name="Mullins K.E."/>
            <person name="Ott S."/>
            <person name="Pappas-Brown V."/>
            <person name="Paris D.H."/>
            <person name="Patel P."/>
            <person name="Richards A.L."/>
            <person name="Sadzewicz L."/>
            <person name="Sears K."/>
            <person name="Seidman D."/>
            <person name="Sengamalay N."/>
            <person name="Stenos J."/>
            <person name="Tallon L.J."/>
            <person name="Vincent G."/>
            <person name="Fraser C.M."/>
            <person name="Munderloh U."/>
            <person name="Dunning-Hotopp J.C."/>
        </authorList>
    </citation>
    <scope>NUCLEOTIDE SEQUENCE [LARGE SCALE GENOMIC DNA]</scope>
    <source>
        <strain evidence="3 5">Gilliam</strain>
    </source>
</reference>
<accession>A0A0F3M7B2</accession>
<dbReference type="PROSITE" id="PS50810">
    <property type="entry name" value="FRATAXIN_2"/>
    <property type="match status" value="1"/>
</dbReference>
<dbReference type="Proteomes" id="UP000244959">
    <property type="component" value="Chromosome I"/>
</dbReference>
<dbReference type="RefSeq" id="WP_047220927.1">
    <property type="nucleotide sequence ID" value="NZ_LS398551.1"/>
</dbReference>
<dbReference type="InterPro" id="IPR002908">
    <property type="entry name" value="Frataxin/CyaY"/>
</dbReference>